<dbReference type="OrthoDB" id="721715at2759"/>
<evidence type="ECO:0000313" key="2">
    <source>
        <dbReference type="EMBL" id="RLN23138.1"/>
    </source>
</evidence>
<dbReference type="EMBL" id="PQIB02000004">
    <property type="protein sequence ID" value="RLN23138.1"/>
    <property type="molecule type" value="Genomic_DNA"/>
</dbReference>
<feature type="compositionally biased region" description="Acidic residues" evidence="1">
    <location>
        <begin position="11"/>
        <end position="38"/>
    </location>
</feature>
<accession>A0A3L6SKH5</accession>
<sequence length="265" mass="29523">MDFDRAVAFNDFDDGTFEEEEANMDEDDISLGSEENEYDPSHEGEFDNDCDNKEEELHDNVVGGQVEVDVNLVQEGFGHEQNDEEEECNDGSMPSFGNHEDGRFSYAAEEIRMLKQAHVHIPTVSNAKDLSMIHRAICDSNLFENEFVIDSENPQFAMKQLAWPAAVREQGKVLCPGSVAPSRPARQTGLVAPSRLTTGATALHCHAILDGATGLCYCASVSIEPVRFGLDGPHCANGERWRDSTVLSRQLKRRDKTYLSRLRVN</sequence>
<protein>
    <submittedName>
        <fullName evidence="2">Uncharacterized protein</fullName>
    </submittedName>
</protein>
<feature type="region of interest" description="Disordered" evidence="1">
    <location>
        <begin position="1"/>
        <end position="48"/>
    </location>
</feature>
<gene>
    <name evidence="2" type="ORF">C2845_PM07G06840</name>
</gene>
<evidence type="ECO:0000313" key="3">
    <source>
        <dbReference type="Proteomes" id="UP000275267"/>
    </source>
</evidence>
<evidence type="ECO:0000256" key="1">
    <source>
        <dbReference type="SAM" id="MobiDB-lite"/>
    </source>
</evidence>
<organism evidence="2 3">
    <name type="scientific">Panicum miliaceum</name>
    <name type="common">Proso millet</name>
    <name type="synonym">Broomcorn millet</name>
    <dbReference type="NCBI Taxonomy" id="4540"/>
    <lineage>
        <taxon>Eukaryota</taxon>
        <taxon>Viridiplantae</taxon>
        <taxon>Streptophyta</taxon>
        <taxon>Embryophyta</taxon>
        <taxon>Tracheophyta</taxon>
        <taxon>Spermatophyta</taxon>
        <taxon>Magnoliopsida</taxon>
        <taxon>Liliopsida</taxon>
        <taxon>Poales</taxon>
        <taxon>Poaceae</taxon>
        <taxon>PACMAD clade</taxon>
        <taxon>Panicoideae</taxon>
        <taxon>Panicodae</taxon>
        <taxon>Paniceae</taxon>
        <taxon>Panicinae</taxon>
        <taxon>Panicum</taxon>
        <taxon>Panicum sect. Panicum</taxon>
    </lineage>
</organism>
<proteinExistence type="predicted"/>
<name>A0A3L6SKH5_PANMI</name>
<keyword evidence="3" id="KW-1185">Reference proteome</keyword>
<reference evidence="3" key="1">
    <citation type="journal article" date="2019" name="Nat. Commun.">
        <title>The genome of broomcorn millet.</title>
        <authorList>
            <person name="Zou C."/>
            <person name="Miki D."/>
            <person name="Li D."/>
            <person name="Tang Q."/>
            <person name="Xiao L."/>
            <person name="Rajput S."/>
            <person name="Deng P."/>
            <person name="Jia W."/>
            <person name="Huang R."/>
            <person name="Zhang M."/>
            <person name="Sun Y."/>
            <person name="Hu J."/>
            <person name="Fu X."/>
            <person name="Schnable P.S."/>
            <person name="Li F."/>
            <person name="Zhang H."/>
            <person name="Feng B."/>
            <person name="Zhu X."/>
            <person name="Liu R."/>
            <person name="Schnable J.C."/>
            <person name="Zhu J.-K."/>
            <person name="Zhang H."/>
        </authorList>
    </citation>
    <scope>NUCLEOTIDE SEQUENCE [LARGE SCALE GENOMIC DNA]</scope>
</reference>
<dbReference type="AlphaFoldDB" id="A0A3L6SKH5"/>
<dbReference type="Proteomes" id="UP000275267">
    <property type="component" value="Unassembled WGS sequence"/>
</dbReference>
<comment type="caution">
    <text evidence="2">The sequence shown here is derived from an EMBL/GenBank/DDBJ whole genome shotgun (WGS) entry which is preliminary data.</text>
</comment>